<gene>
    <name evidence="1" type="ORF">DFH07DRAFT_954469</name>
</gene>
<comment type="caution">
    <text evidence="1">The sequence shown here is derived from an EMBL/GenBank/DDBJ whole genome shotgun (WGS) entry which is preliminary data.</text>
</comment>
<keyword evidence="2" id="KW-1185">Reference proteome</keyword>
<dbReference type="EMBL" id="JARJLG010000027">
    <property type="protein sequence ID" value="KAJ7768577.1"/>
    <property type="molecule type" value="Genomic_DNA"/>
</dbReference>
<evidence type="ECO:0000313" key="2">
    <source>
        <dbReference type="Proteomes" id="UP001215280"/>
    </source>
</evidence>
<sequence length="191" mass="20700">MAAALLGSPRGVSWAHKPVSALLPLHLPPRDSPSFFSVSHPECGSVALGFSRPEEWPPLFGGPREAWTIHRFWGYLRCQYLVLGLTNSYDRARPQLMRWIVSVHGKYLTHNSRLRLPPGGNASVYVQLCTAFAMSAALHYGAETMAHSHAASLRDPRQECRDAVSRGGICVDVGLVRSGAAGVASAIGARD</sequence>
<proteinExistence type="predicted"/>
<reference evidence="1" key="1">
    <citation type="submission" date="2023-03" db="EMBL/GenBank/DDBJ databases">
        <title>Massive genome expansion in bonnet fungi (Mycena s.s.) driven by repeated elements and novel gene families across ecological guilds.</title>
        <authorList>
            <consortium name="Lawrence Berkeley National Laboratory"/>
            <person name="Harder C.B."/>
            <person name="Miyauchi S."/>
            <person name="Viragh M."/>
            <person name="Kuo A."/>
            <person name="Thoen E."/>
            <person name="Andreopoulos B."/>
            <person name="Lu D."/>
            <person name="Skrede I."/>
            <person name="Drula E."/>
            <person name="Henrissat B."/>
            <person name="Morin E."/>
            <person name="Kohler A."/>
            <person name="Barry K."/>
            <person name="LaButti K."/>
            <person name="Morin E."/>
            <person name="Salamov A."/>
            <person name="Lipzen A."/>
            <person name="Mereny Z."/>
            <person name="Hegedus B."/>
            <person name="Baldrian P."/>
            <person name="Stursova M."/>
            <person name="Weitz H."/>
            <person name="Taylor A."/>
            <person name="Grigoriev I.V."/>
            <person name="Nagy L.G."/>
            <person name="Martin F."/>
            <person name="Kauserud H."/>
        </authorList>
    </citation>
    <scope>NUCLEOTIDE SEQUENCE</scope>
    <source>
        <strain evidence="1">CBHHK188m</strain>
    </source>
</reference>
<evidence type="ECO:0000313" key="1">
    <source>
        <dbReference type="EMBL" id="KAJ7768577.1"/>
    </source>
</evidence>
<dbReference type="Proteomes" id="UP001215280">
    <property type="component" value="Unassembled WGS sequence"/>
</dbReference>
<dbReference type="AlphaFoldDB" id="A0AAD7NPA9"/>
<accession>A0AAD7NPA9</accession>
<name>A0AAD7NPA9_9AGAR</name>
<protein>
    <submittedName>
        <fullName evidence="1">Uncharacterized protein</fullName>
    </submittedName>
</protein>
<organism evidence="1 2">
    <name type="scientific">Mycena maculata</name>
    <dbReference type="NCBI Taxonomy" id="230809"/>
    <lineage>
        <taxon>Eukaryota</taxon>
        <taxon>Fungi</taxon>
        <taxon>Dikarya</taxon>
        <taxon>Basidiomycota</taxon>
        <taxon>Agaricomycotina</taxon>
        <taxon>Agaricomycetes</taxon>
        <taxon>Agaricomycetidae</taxon>
        <taxon>Agaricales</taxon>
        <taxon>Marasmiineae</taxon>
        <taxon>Mycenaceae</taxon>
        <taxon>Mycena</taxon>
    </lineage>
</organism>